<organism evidence="13 14">
    <name type="scientific">Pseudogulbenkiania ferrooxidans 2002</name>
    <dbReference type="NCBI Taxonomy" id="279714"/>
    <lineage>
        <taxon>Bacteria</taxon>
        <taxon>Pseudomonadati</taxon>
        <taxon>Pseudomonadota</taxon>
        <taxon>Betaproteobacteria</taxon>
        <taxon>Neisseriales</taxon>
        <taxon>Chromobacteriaceae</taxon>
        <taxon>Pseudogulbenkiania</taxon>
    </lineage>
</organism>
<dbReference type="GO" id="GO:0009236">
    <property type="term" value="P:cobalamin biosynthetic process"/>
    <property type="evidence" value="ECO:0007669"/>
    <property type="project" value="UniProtKB-KW"/>
</dbReference>
<protein>
    <recommendedName>
        <fullName evidence="2">uroporphyrinogen-III C-methyltransferase</fullName>
        <ecNumber evidence="2">2.1.1.107</ecNumber>
    </recommendedName>
</protein>
<keyword evidence="14" id="KW-1185">Reference proteome</keyword>
<dbReference type="InterPro" id="IPR014777">
    <property type="entry name" value="4pyrrole_Mease_sub1"/>
</dbReference>
<evidence type="ECO:0000256" key="5">
    <source>
        <dbReference type="ARBA" id="ARBA00022679"/>
    </source>
</evidence>
<dbReference type="InterPro" id="IPR006366">
    <property type="entry name" value="CobA/CysG_C"/>
</dbReference>
<dbReference type="SUPFAM" id="SSF53790">
    <property type="entry name" value="Tetrapyrrole methylase"/>
    <property type="match status" value="1"/>
</dbReference>
<dbReference type="PANTHER" id="PTHR45790:SF3">
    <property type="entry name" value="S-ADENOSYL-L-METHIONINE-DEPENDENT UROPORPHYRINOGEN III METHYLTRANSFERASE, CHLOROPLASTIC"/>
    <property type="match status" value="1"/>
</dbReference>
<evidence type="ECO:0000256" key="4">
    <source>
        <dbReference type="ARBA" id="ARBA00022603"/>
    </source>
</evidence>
<dbReference type="NCBIfam" id="NF004790">
    <property type="entry name" value="PRK06136.1"/>
    <property type="match status" value="1"/>
</dbReference>
<accession>B9Z0B2</accession>
<dbReference type="PROSITE" id="PS00839">
    <property type="entry name" value="SUMT_1"/>
    <property type="match status" value="1"/>
</dbReference>
<evidence type="ECO:0000313" key="14">
    <source>
        <dbReference type="Proteomes" id="UP000003165"/>
    </source>
</evidence>
<evidence type="ECO:0000256" key="10">
    <source>
        <dbReference type="RuleBase" id="RU003960"/>
    </source>
</evidence>
<proteinExistence type="inferred from homology"/>
<evidence type="ECO:0000256" key="7">
    <source>
        <dbReference type="ARBA" id="ARBA00023244"/>
    </source>
</evidence>
<dbReference type="GO" id="GO:0019354">
    <property type="term" value="P:siroheme biosynthetic process"/>
    <property type="evidence" value="ECO:0007669"/>
    <property type="project" value="UniProtKB-UniPathway"/>
</dbReference>
<evidence type="ECO:0000259" key="12">
    <source>
        <dbReference type="Pfam" id="PF00590"/>
    </source>
</evidence>
<feature type="compositionally biased region" description="Low complexity" evidence="11">
    <location>
        <begin position="8"/>
        <end position="22"/>
    </location>
</feature>
<dbReference type="InterPro" id="IPR003043">
    <property type="entry name" value="Uropor_MeTrfase_CS"/>
</dbReference>
<evidence type="ECO:0000256" key="11">
    <source>
        <dbReference type="SAM" id="MobiDB-lite"/>
    </source>
</evidence>
<dbReference type="GO" id="GO:0004851">
    <property type="term" value="F:uroporphyrin-III C-methyltransferase activity"/>
    <property type="evidence" value="ECO:0007669"/>
    <property type="project" value="UniProtKB-EC"/>
</dbReference>
<comment type="pathway">
    <text evidence="9">Cofactor biosynthesis; adenosylcobalamin biosynthesis; precorrin-2 from uroporphyrinogen III: step 1/1.</text>
</comment>
<dbReference type="AlphaFoldDB" id="B9Z0B2"/>
<dbReference type="EMBL" id="ACIS01000002">
    <property type="protein sequence ID" value="EEG09995.1"/>
    <property type="molecule type" value="Genomic_DNA"/>
</dbReference>
<keyword evidence="6" id="KW-0949">S-adenosyl-L-methionine</keyword>
<name>B9Z0B2_9NEIS</name>
<dbReference type="Gene3D" id="3.40.1010.10">
    <property type="entry name" value="Cobalt-precorrin-4 Transmethylase, Domain 1"/>
    <property type="match status" value="1"/>
</dbReference>
<comment type="caution">
    <text evidence="13">The sequence shown here is derived from an EMBL/GenBank/DDBJ whole genome shotgun (WGS) entry which is preliminary data.</text>
</comment>
<dbReference type="NCBIfam" id="TIGR01469">
    <property type="entry name" value="cobA_cysG_Cterm"/>
    <property type="match status" value="1"/>
</dbReference>
<dbReference type="InterPro" id="IPR000878">
    <property type="entry name" value="4pyrrol_Mease"/>
</dbReference>
<dbReference type="InterPro" id="IPR014776">
    <property type="entry name" value="4pyrrole_Mease_sub2"/>
</dbReference>
<dbReference type="FunFam" id="3.30.950.10:FF:000001">
    <property type="entry name" value="Siroheme synthase"/>
    <property type="match status" value="1"/>
</dbReference>
<sequence length="279" mass="29067" precursor="true">MNHPASPPLSAAAASAAQPASANDDFPPGTVCLIGAGPGDPELITVKGLARLQRAEVVLYDHLVDPAVLALASPSAWRIDVGKEASRHTLPQDEINALLIRQARQGWRVARLKGGDPFLFGRGGEEVQALAKAGVPCEVIPGITAACGAAARGLIPLTHRDHAQGVSFVTGHRRDGEDELEWTRHTGAEETLVIYMGLAESARICAELMRHGRPGTTPAAVIERATTPQQRIVSADLATLPARIAAAGVRPPALLIIGEVVRLYPTLSAAPAPVAAAPA</sequence>
<dbReference type="PROSITE" id="PS00840">
    <property type="entry name" value="SUMT_2"/>
    <property type="match status" value="1"/>
</dbReference>
<dbReference type="InterPro" id="IPR035996">
    <property type="entry name" value="4pyrrol_Methylase_sf"/>
</dbReference>
<keyword evidence="7" id="KW-0627">Porphyrin biosynthesis</keyword>
<dbReference type="InterPro" id="IPR050161">
    <property type="entry name" value="Siro_Cobalamin_biosynth"/>
</dbReference>
<dbReference type="eggNOG" id="COG0007">
    <property type="taxonomic scope" value="Bacteria"/>
</dbReference>
<comment type="similarity">
    <text evidence="1 10">Belongs to the precorrin methyltransferase family.</text>
</comment>
<evidence type="ECO:0000256" key="6">
    <source>
        <dbReference type="ARBA" id="ARBA00022691"/>
    </source>
</evidence>
<dbReference type="Proteomes" id="UP000003165">
    <property type="component" value="Unassembled WGS sequence"/>
</dbReference>
<keyword evidence="4 10" id="KW-0489">Methyltransferase</keyword>
<dbReference type="GO" id="GO:0032259">
    <property type="term" value="P:methylation"/>
    <property type="evidence" value="ECO:0007669"/>
    <property type="project" value="UniProtKB-KW"/>
</dbReference>
<evidence type="ECO:0000256" key="1">
    <source>
        <dbReference type="ARBA" id="ARBA00005879"/>
    </source>
</evidence>
<gene>
    <name evidence="13" type="ORF">FuraDRAFT_1011</name>
</gene>
<evidence type="ECO:0000256" key="8">
    <source>
        <dbReference type="ARBA" id="ARBA00025705"/>
    </source>
</evidence>
<dbReference type="Gene3D" id="3.30.950.10">
    <property type="entry name" value="Methyltransferase, Cobalt-precorrin-4 Transmethylase, Domain 2"/>
    <property type="match status" value="1"/>
</dbReference>
<dbReference type="FunFam" id="3.40.1010.10:FF:000001">
    <property type="entry name" value="Siroheme synthase"/>
    <property type="match status" value="1"/>
</dbReference>
<dbReference type="EC" id="2.1.1.107" evidence="2"/>
<keyword evidence="3" id="KW-0169">Cobalamin biosynthesis</keyword>
<dbReference type="UniPathway" id="UPA00262">
    <property type="reaction ID" value="UER00211"/>
</dbReference>
<comment type="pathway">
    <text evidence="8">Porphyrin-containing compound metabolism; siroheme biosynthesis; precorrin-2 from uroporphyrinogen III: step 1/1.</text>
</comment>
<keyword evidence="5 10" id="KW-0808">Transferase</keyword>
<dbReference type="CDD" id="cd11642">
    <property type="entry name" value="SUMT"/>
    <property type="match status" value="1"/>
</dbReference>
<evidence type="ECO:0000313" key="13">
    <source>
        <dbReference type="EMBL" id="EEG09995.1"/>
    </source>
</evidence>
<evidence type="ECO:0000256" key="2">
    <source>
        <dbReference type="ARBA" id="ARBA00012162"/>
    </source>
</evidence>
<evidence type="ECO:0000256" key="9">
    <source>
        <dbReference type="ARBA" id="ARBA00060548"/>
    </source>
</evidence>
<dbReference type="Pfam" id="PF00590">
    <property type="entry name" value="TP_methylase"/>
    <property type="match status" value="1"/>
</dbReference>
<dbReference type="PANTHER" id="PTHR45790">
    <property type="entry name" value="SIROHEME SYNTHASE-RELATED"/>
    <property type="match status" value="1"/>
</dbReference>
<evidence type="ECO:0000256" key="3">
    <source>
        <dbReference type="ARBA" id="ARBA00022573"/>
    </source>
</evidence>
<feature type="region of interest" description="Disordered" evidence="11">
    <location>
        <begin position="1"/>
        <end position="22"/>
    </location>
</feature>
<feature type="domain" description="Tetrapyrrole methylase" evidence="12">
    <location>
        <begin position="31"/>
        <end position="240"/>
    </location>
</feature>
<reference evidence="13 14" key="1">
    <citation type="submission" date="2009-02" db="EMBL/GenBank/DDBJ databases">
        <title>Sequencing of the draft genome and assembly of Lutiella nitroferrum 2002.</title>
        <authorList>
            <consortium name="US DOE Joint Genome Institute (JGI-PGF)"/>
            <person name="Lucas S."/>
            <person name="Copeland A."/>
            <person name="Lapidus A."/>
            <person name="Glavina del Rio T."/>
            <person name="Tice H."/>
            <person name="Bruce D."/>
            <person name="Goodwin L."/>
            <person name="Pitluck S."/>
            <person name="Larimer F."/>
            <person name="Land M.L."/>
            <person name="Hauser L."/>
            <person name="Coates J.D."/>
        </authorList>
    </citation>
    <scope>NUCLEOTIDE SEQUENCE [LARGE SCALE GENOMIC DNA]</scope>
    <source>
        <strain evidence="13 14">2002</strain>
    </source>
</reference>
<dbReference type="RefSeq" id="WP_008953031.1">
    <property type="nucleotide sequence ID" value="NZ_ACIS01000002.1"/>
</dbReference>